<evidence type="ECO:0000256" key="2">
    <source>
        <dbReference type="ARBA" id="ARBA00022617"/>
    </source>
</evidence>
<feature type="domain" description="Cytochrome c" evidence="8">
    <location>
        <begin position="24"/>
        <end position="110"/>
    </location>
</feature>
<dbReference type="PRINTS" id="PR00606">
    <property type="entry name" value="CYTCHROMECID"/>
</dbReference>
<dbReference type="EMBL" id="CAJPVI010000013">
    <property type="protein sequence ID" value="CAG2144332.1"/>
    <property type="molecule type" value="Genomic_DNA"/>
</dbReference>
<keyword evidence="7" id="KW-0732">Signal</keyword>
<dbReference type="Pfam" id="PF00034">
    <property type="entry name" value="Cytochrom_C"/>
    <property type="match status" value="1"/>
</dbReference>
<gene>
    <name evidence="9" type="ORF">LMG26411_02552</name>
</gene>
<protein>
    <submittedName>
        <fullName evidence="9">Cytochrome c-552</fullName>
    </submittedName>
</protein>
<dbReference type="InterPro" id="IPR009056">
    <property type="entry name" value="Cyt_c-like_dom"/>
</dbReference>
<evidence type="ECO:0000256" key="6">
    <source>
        <dbReference type="PROSITE-ProRule" id="PRU00433"/>
    </source>
</evidence>
<keyword evidence="4" id="KW-0249">Electron transport</keyword>
<evidence type="ECO:0000313" key="9">
    <source>
        <dbReference type="EMBL" id="CAG2144332.1"/>
    </source>
</evidence>
<dbReference type="SUPFAM" id="SSF46626">
    <property type="entry name" value="Cytochrome c"/>
    <property type="match status" value="1"/>
</dbReference>
<reference evidence="9 10" key="1">
    <citation type="submission" date="2021-03" db="EMBL/GenBank/DDBJ databases">
        <authorList>
            <person name="Peeters C."/>
        </authorList>
    </citation>
    <scope>NUCLEOTIDE SEQUENCE [LARGE SCALE GENOMIC DNA]</scope>
    <source>
        <strain evidence="9 10">LMG 26411</strain>
    </source>
</reference>
<evidence type="ECO:0000256" key="5">
    <source>
        <dbReference type="ARBA" id="ARBA00023004"/>
    </source>
</evidence>
<evidence type="ECO:0000313" key="10">
    <source>
        <dbReference type="Proteomes" id="UP000672657"/>
    </source>
</evidence>
<sequence>MFKTLSTAALQSAIAVLCAVATPAGATPDMQALAEKSGCFSCHSMQNKLVGPGFAEVAAKYKGDSEAPAKLARKIREGGKGSWGRIPMPPHSNLKEAEAQQLANWVLGAG</sequence>
<keyword evidence="10" id="KW-1185">Reference proteome</keyword>
<keyword evidence="1" id="KW-0813">Transport</keyword>
<evidence type="ECO:0000256" key="1">
    <source>
        <dbReference type="ARBA" id="ARBA00022448"/>
    </source>
</evidence>
<dbReference type="InterPro" id="IPR036909">
    <property type="entry name" value="Cyt_c-like_dom_sf"/>
</dbReference>
<organism evidence="9 10">
    <name type="scientific">Cupriavidus numazuensis</name>
    <dbReference type="NCBI Taxonomy" id="221992"/>
    <lineage>
        <taxon>Bacteria</taxon>
        <taxon>Pseudomonadati</taxon>
        <taxon>Pseudomonadota</taxon>
        <taxon>Betaproteobacteria</taxon>
        <taxon>Burkholderiales</taxon>
        <taxon>Burkholderiaceae</taxon>
        <taxon>Cupriavidus</taxon>
    </lineage>
</organism>
<proteinExistence type="predicted"/>
<comment type="caution">
    <text evidence="9">The sequence shown here is derived from an EMBL/GenBank/DDBJ whole genome shotgun (WGS) entry which is preliminary data.</text>
</comment>
<evidence type="ECO:0000256" key="4">
    <source>
        <dbReference type="ARBA" id="ARBA00022982"/>
    </source>
</evidence>
<dbReference type="Proteomes" id="UP000672657">
    <property type="component" value="Unassembled WGS sequence"/>
</dbReference>
<keyword evidence="2 6" id="KW-0349">Heme</keyword>
<name>A0ABM8TGU5_9BURK</name>
<evidence type="ECO:0000256" key="7">
    <source>
        <dbReference type="SAM" id="SignalP"/>
    </source>
</evidence>
<accession>A0ABM8TGU5</accession>
<keyword evidence="3 6" id="KW-0479">Metal-binding</keyword>
<evidence type="ECO:0000259" key="8">
    <source>
        <dbReference type="PROSITE" id="PS51007"/>
    </source>
</evidence>
<feature type="chain" id="PRO_5047513104" evidence="7">
    <location>
        <begin position="27"/>
        <end position="110"/>
    </location>
</feature>
<feature type="signal peptide" evidence="7">
    <location>
        <begin position="1"/>
        <end position="26"/>
    </location>
</feature>
<dbReference type="Gene3D" id="1.10.760.10">
    <property type="entry name" value="Cytochrome c-like domain"/>
    <property type="match status" value="1"/>
</dbReference>
<keyword evidence="5 6" id="KW-0408">Iron</keyword>
<dbReference type="InterPro" id="IPR002324">
    <property type="entry name" value="Cyt_c_ID"/>
</dbReference>
<evidence type="ECO:0000256" key="3">
    <source>
        <dbReference type="ARBA" id="ARBA00022723"/>
    </source>
</evidence>
<dbReference type="PROSITE" id="PS51007">
    <property type="entry name" value="CYTC"/>
    <property type="match status" value="1"/>
</dbReference>